<keyword evidence="4" id="KW-1185">Reference proteome</keyword>
<organism evidence="3 4">
    <name type="scientific">Artemia franciscana</name>
    <name type="common">Brine shrimp</name>
    <name type="synonym">Artemia sanfranciscana</name>
    <dbReference type="NCBI Taxonomy" id="6661"/>
    <lineage>
        <taxon>Eukaryota</taxon>
        <taxon>Metazoa</taxon>
        <taxon>Ecdysozoa</taxon>
        <taxon>Arthropoda</taxon>
        <taxon>Crustacea</taxon>
        <taxon>Branchiopoda</taxon>
        <taxon>Anostraca</taxon>
        <taxon>Artemiidae</taxon>
        <taxon>Artemia</taxon>
    </lineage>
</organism>
<dbReference type="GO" id="GO:0005615">
    <property type="term" value="C:extracellular space"/>
    <property type="evidence" value="ECO:0007669"/>
    <property type="project" value="TreeGrafter"/>
</dbReference>
<dbReference type="PROSITE" id="PS51155">
    <property type="entry name" value="CHIT_BIND_RR_2"/>
    <property type="match status" value="1"/>
</dbReference>
<evidence type="ECO:0008006" key="5">
    <source>
        <dbReference type="Google" id="ProtNLM"/>
    </source>
</evidence>
<sequence length="135" mass="14895">MTQVNLICAFYLQSEKIMKAILLLASGLSFVFSRPQYSYDRPPSGLYELPEAPTNQVETRVAPPSAAVPMPMPYELDWAVSDQENGLDFGHEEASSDGIVSKGSYKVLLPDGRLQVVTFTVNGDDGYIANVQYQK</sequence>
<dbReference type="PANTHER" id="PTHR12236:SF79">
    <property type="entry name" value="CUTICULAR PROTEIN 50CB-RELATED"/>
    <property type="match status" value="1"/>
</dbReference>
<evidence type="ECO:0000256" key="2">
    <source>
        <dbReference type="PROSITE-ProRule" id="PRU00497"/>
    </source>
</evidence>
<evidence type="ECO:0000256" key="1">
    <source>
        <dbReference type="ARBA" id="ARBA00022460"/>
    </source>
</evidence>
<accession>A0AA88KVN1</accession>
<dbReference type="InterPro" id="IPR000618">
    <property type="entry name" value="Insect_cuticle"/>
</dbReference>
<name>A0AA88KVN1_ARTSF</name>
<dbReference type="InterPro" id="IPR051217">
    <property type="entry name" value="Insect_Cuticle_Struc_Prot"/>
</dbReference>
<dbReference type="PANTHER" id="PTHR12236">
    <property type="entry name" value="STRUCTURAL CONTITUENT OF CUTICLE"/>
    <property type="match status" value="1"/>
</dbReference>
<reference evidence="3" key="1">
    <citation type="submission" date="2023-07" db="EMBL/GenBank/DDBJ databases">
        <title>Chromosome-level genome assembly of Artemia franciscana.</title>
        <authorList>
            <person name="Jo E."/>
        </authorList>
    </citation>
    <scope>NUCLEOTIDE SEQUENCE</scope>
    <source>
        <tissue evidence="3">Whole body</tissue>
    </source>
</reference>
<evidence type="ECO:0000313" key="3">
    <source>
        <dbReference type="EMBL" id="KAK2704054.1"/>
    </source>
</evidence>
<dbReference type="GO" id="GO:0031012">
    <property type="term" value="C:extracellular matrix"/>
    <property type="evidence" value="ECO:0007669"/>
    <property type="project" value="TreeGrafter"/>
</dbReference>
<keyword evidence="1 2" id="KW-0193">Cuticle</keyword>
<dbReference type="EMBL" id="JAVRJZ010000040">
    <property type="protein sequence ID" value="KAK2704054.1"/>
    <property type="molecule type" value="Genomic_DNA"/>
</dbReference>
<gene>
    <name evidence="3" type="ORF">QYM36_017630</name>
</gene>
<proteinExistence type="predicted"/>
<dbReference type="GO" id="GO:0042302">
    <property type="term" value="F:structural constituent of cuticle"/>
    <property type="evidence" value="ECO:0007669"/>
    <property type="project" value="UniProtKB-UniRule"/>
</dbReference>
<evidence type="ECO:0000313" key="4">
    <source>
        <dbReference type="Proteomes" id="UP001187531"/>
    </source>
</evidence>
<comment type="caution">
    <text evidence="3">The sequence shown here is derived from an EMBL/GenBank/DDBJ whole genome shotgun (WGS) entry which is preliminary data.</text>
</comment>
<protein>
    <recommendedName>
        <fullName evidence="5">Cuticle protein</fullName>
    </recommendedName>
</protein>
<dbReference type="Proteomes" id="UP001187531">
    <property type="component" value="Unassembled WGS sequence"/>
</dbReference>
<dbReference type="AlphaFoldDB" id="A0AA88KVN1"/>
<dbReference type="Pfam" id="PF00379">
    <property type="entry name" value="Chitin_bind_4"/>
    <property type="match status" value="1"/>
</dbReference>